<dbReference type="GO" id="GO:0051539">
    <property type="term" value="F:4 iron, 4 sulfur cluster binding"/>
    <property type="evidence" value="ECO:0007669"/>
    <property type="project" value="UniProtKB-KW"/>
</dbReference>
<evidence type="ECO:0000313" key="10">
    <source>
        <dbReference type="EMBL" id="AYA99814.1"/>
    </source>
</evidence>
<organism evidence="10 11">
    <name type="scientific">Lachnoanaerobaculum umeaense</name>
    <dbReference type="NCBI Taxonomy" id="617123"/>
    <lineage>
        <taxon>Bacteria</taxon>
        <taxon>Bacillati</taxon>
        <taxon>Bacillota</taxon>
        <taxon>Clostridia</taxon>
        <taxon>Lachnospirales</taxon>
        <taxon>Lachnospiraceae</taxon>
        <taxon>Lachnoanaerobaculum</taxon>
    </lineage>
</organism>
<dbReference type="KEGG" id="lua:D4A81_07640"/>
<dbReference type="OrthoDB" id="9782387at2"/>
<dbReference type="Proteomes" id="UP000265562">
    <property type="component" value="Chromosome"/>
</dbReference>
<dbReference type="Pfam" id="PF00037">
    <property type="entry name" value="Fer4"/>
    <property type="match status" value="2"/>
</dbReference>
<dbReference type="PANTHER" id="PTHR30352:SF13">
    <property type="entry name" value="GLYCYL-RADICAL ENZYME ACTIVATING ENZYME YJJW-RELATED"/>
    <property type="match status" value="1"/>
</dbReference>
<evidence type="ECO:0000256" key="5">
    <source>
        <dbReference type="ARBA" id="ARBA00022723"/>
    </source>
</evidence>
<dbReference type="Gene3D" id="3.80.30.10">
    <property type="entry name" value="pyruvate-formate lyase- activating enzyme"/>
    <property type="match status" value="1"/>
</dbReference>
<evidence type="ECO:0000256" key="9">
    <source>
        <dbReference type="ARBA" id="ARBA00047365"/>
    </source>
</evidence>
<proteinExistence type="inferred from homology"/>
<evidence type="ECO:0000256" key="2">
    <source>
        <dbReference type="ARBA" id="ARBA00009777"/>
    </source>
</evidence>
<dbReference type="SFLD" id="SFLDS00029">
    <property type="entry name" value="Radical_SAM"/>
    <property type="match status" value="1"/>
</dbReference>
<dbReference type="GO" id="GO:0016491">
    <property type="term" value="F:oxidoreductase activity"/>
    <property type="evidence" value="ECO:0007669"/>
    <property type="project" value="UniProtKB-KW"/>
</dbReference>
<evidence type="ECO:0000256" key="1">
    <source>
        <dbReference type="ARBA" id="ARBA00001966"/>
    </source>
</evidence>
<dbReference type="PANTHER" id="PTHR30352">
    <property type="entry name" value="PYRUVATE FORMATE-LYASE-ACTIVATING ENZYME"/>
    <property type="match status" value="1"/>
</dbReference>
<dbReference type="RefSeq" id="WP_111524675.1">
    <property type="nucleotide sequence ID" value="NZ_CP032364.1"/>
</dbReference>
<dbReference type="InterPro" id="IPR040074">
    <property type="entry name" value="BssD/PflA/YjjW"/>
</dbReference>
<evidence type="ECO:0000256" key="8">
    <source>
        <dbReference type="ARBA" id="ARBA00023014"/>
    </source>
</evidence>
<evidence type="ECO:0000256" key="6">
    <source>
        <dbReference type="ARBA" id="ARBA00023002"/>
    </source>
</evidence>
<comment type="similarity">
    <text evidence="2">Belongs to the organic radical-activating enzymes family.</text>
</comment>
<dbReference type="PROSITE" id="PS51379">
    <property type="entry name" value="4FE4S_FER_2"/>
    <property type="match status" value="2"/>
</dbReference>
<dbReference type="NCBIfam" id="TIGR04041">
    <property type="entry name" value="activase_YjjW"/>
    <property type="match status" value="1"/>
</dbReference>
<dbReference type="SFLD" id="SFLDG01118">
    <property type="entry name" value="activating_enzymes__group_2"/>
    <property type="match status" value="1"/>
</dbReference>
<name>A0A385Q2H4_9FIRM</name>
<dbReference type="AlphaFoldDB" id="A0A385Q2H4"/>
<dbReference type="InterPro" id="IPR012839">
    <property type="entry name" value="Organic_radical_activase"/>
</dbReference>
<evidence type="ECO:0000256" key="3">
    <source>
        <dbReference type="ARBA" id="ARBA00022485"/>
    </source>
</evidence>
<keyword evidence="11" id="KW-1185">Reference proteome</keyword>
<keyword evidence="4" id="KW-0949">S-adenosyl-L-methionine</keyword>
<dbReference type="PROSITE" id="PS00198">
    <property type="entry name" value="4FE4S_FER_1"/>
    <property type="match status" value="1"/>
</dbReference>
<keyword evidence="7" id="KW-0408">Iron</keyword>
<dbReference type="PIRSF" id="PIRSF000371">
    <property type="entry name" value="PFL_act_enz"/>
    <property type="match status" value="1"/>
</dbReference>
<comment type="catalytic activity">
    <reaction evidence="9">
        <text>glycyl-[protein] + reduced [flavodoxin] + S-adenosyl-L-methionine = glycin-2-yl radical-[protein] + semiquinone [flavodoxin] + 5'-deoxyadenosine + L-methionine + H(+)</text>
        <dbReference type="Rhea" id="RHEA:61976"/>
        <dbReference type="Rhea" id="RHEA-COMP:10622"/>
        <dbReference type="Rhea" id="RHEA-COMP:14480"/>
        <dbReference type="Rhea" id="RHEA-COMP:15993"/>
        <dbReference type="Rhea" id="RHEA-COMP:15994"/>
        <dbReference type="ChEBI" id="CHEBI:15378"/>
        <dbReference type="ChEBI" id="CHEBI:17319"/>
        <dbReference type="ChEBI" id="CHEBI:29947"/>
        <dbReference type="ChEBI" id="CHEBI:32722"/>
        <dbReference type="ChEBI" id="CHEBI:57618"/>
        <dbReference type="ChEBI" id="CHEBI:57844"/>
        <dbReference type="ChEBI" id="CHEBI:59789"/>
        <dbReference type="ChEBI" id="CHEBI:140311"/>
    </reaction>
</comment>
<dbReference type="InterPro" id="IPR017900">
    <property type="entry name" value="4Fe4S_Fe_S_CS"/>
</dbReference>
<dbReference type="InterPro" id="IPR001989">
    <property type="entry name" value="Radical_activat_CS"/>
</dbReference>
<dbReference type="SFLD" id="SFLDF00392">
    <property type="entry name" value="YjjI_activase"/>
    <property type="match status" value="1"/>
</dbReference>
<dbReference type="InterPro" id="IPR023912">
    <property type="entry name" value="YjjW_bact"/>
</dbReference>
<sequence>MHSADINKIIPFSSVDGPGNRTAIFLQGCNFNCKYCHNPETRNKCINCLDCVEHCPVNALKNEENRVRFYPEKCIGCDTCIKICKYGATPKIVRLTSRETFEKICENIPFIRGVTFSGGECMLYPDFMREVFELCKEKNLGTLIDSNGSIDFEKMKELLDVTDGVMLDVKAYDLKEHIKVTDFSNDIVLKNALYLAYIGKLFEVRTVIVPELFDFRKTVYDTSAALAPFLKKSNIRYKLISYRENGVRKEFRDYRMPTEKEMNEAKDIVEKNGFNDIVII</sequence>
<keyword evidence="5" id="KW-0479">Metal-binding</keyword>
<reference evidence="10 11" key="1">
    <citation type="submission" date="2018-09" db="EMBL/GenBank/DDBJ databases">
        <title>Genome sequencing of Lachnoanaerobaculum umeaense DSM 23576.</title>
        <authorList>
            <person name="Kook J.-K."/>
            <person name="Park S.-N."/>
            <person name="Lim Y.K."/>
        </authorList>
    </citation>
    <scope>NUCLEOTIDE SEQUENCE [LARGE SCALE GENOMIC DNA]</scope>
    <source>
        <strain evidence="11">DSM 23576 \ CCUG 58757</strain>
    </source>
</reference>
<dbReference type="SUPFAM" id="SSF54862">
    <property type="entry name" value="4Fe-4S ferredoxins"/>
    <property type="match status" value="1"/>
</dbReference>
<accession>A0A385Q2H4</accession>
<dbReference type="PROSITE" id="PS51918">
    <property type="entry name" value="RADICAL_SAM"/>
    <property type="match status" value="1"/>
</dbReference>
<dbReference type="Pfam" id="PF04055">
    <property type="entry name" value="Radical_SAM"/>
    <property type="match status" value="1"/>
</dbReference>
<dbReference type="InterPro" id="IPR007197">
    <property type="entry name" value="rSAM"/>
</dbReference>
<keyword evidence="6" id="KW-0560">Oxidoreductase</keyword>
<gene>
    <name evidence="10" type="primary">yjjW</name>
    <name evidence="10" type="ORF">D4A81_07640</name>
</gene>
<dbReference type="InterPro" id="IPR034457">
    <property type="entry name" value="Organic_radical-activating"/>
</dbReference>
<evidence type="ECO:0000313" key="11">
    <source>
        <dbReference type="Proteomes" id="UP000265562"/>
    </source>
</evidence>
<dbReference type="PROSITE" id="PS01087">
    <property type="entry name" value="RADICAL_ACTIVATING"/>
    <property type="match status" value="1"/>
</dbReference>
<dbReference type="SFLD" id="SFLDG01066">
    <property type="entry name" value="organic_radical-activating_enz"/>
    <property type="match status" value="1"/>
</dbReference>
<dbReference type="CDD" id="cd01335">
    <property type="entry name" value="Radical_SAM"/>
    <property type="match status" value="1"/>
</dbReference>
<dbReference type="GO" id="GO:0046872">
    <property type="term" value="F:metal ion binding"/>
    <property type="evidence" value="ECO:0007669"/>
    <property type="project" value="UniProtKB-KW"/>
</dbReference>
<keyword evidence="3" id="KW-0004">4Fe-4S</keyword>
<protein>
    <submittedName>
        <fullName evidence="10">YjjW family glycine radical enzyme activase</fullName>
    </submittedName>
</protein>
<dbReference type="InterPro" id="IPR017896">
    <property type="entry name" value="4Fe4S_Fe-S-bd"/>
</dbReference>
<evidence type="ECO:0000256" key="4">
    <source>
        <dbReference type="ARBA" id="ARBA00022691"/>
    </source>
</evidence>
<evidence type="ECO:0000256" key="7">
    <source>
        <dbReference type="ARBA" id="ARBA00023004"/>
    </source>
</evidence>
<dbReference type="EMBL" id="CP032364">
    <property type="protein sequence ID" value="AYA99814.1"/>
    <property type="molecule type" value="Genomic_DNA"/>
</dbReference>
<comment type="cofactor">
    <cofactor evidence="1">
        <name>[4Fe-4S] cluster</name>
        <dbReference type="ChEBI" id="CHEBI:49883"/>
    </cofactor>
</comment>
<dbReference type="Gene3D" id="3.30.70.20">
    <property type="match status" value="1"/>
</dbReference>
<keyword evidence="8" id="KW-0411">Iron-sulfur</keyword>